<evidence type="ECO:0000259" key="1">
    <source>
        <dbReference type="PROSITE" id="PS50181"/>
    </source>
</evidence>
<dbReference type="InterPro" id="IPR006553">
    <property type="entry name" value="Leu-rich_rpt_Cys-con_subtyp"/>
</dbReference>
<name>A0ABR2X1K5_9FUNG</name>
<dbReference type="SMART" id="SM00367">
    <property type="entry name" value="LRR_CC"/>
    <property type="match status" value="4"/>
</dbReference>
<dbReference type="PANTHER" id="PTHR13318">
    <property type="entry name" value="PARTNER OF PAIRED, ISOFORM B-RELATED"/>
    <property type="match status" value="1"/>
</dbReference>
<dbReference type="SUPFAM" id="SSF52047">
    <property type="entry name" value="RNI-like"/>
    <property type="match status" value="1"/>
</dbReference>
<keyword evidence="3" id="KW-1185">Reference proteome</keyword>
<dbReference type="PANTHER" id="PTHR13318:SF95">
    <property type="entry name" value="F-BOX PROTEIN YLR352W"/>
    <property type="match status" value="1"/>
</dbReference>
<dbReference type="InterPro" id="IPR001810">
    <property type="entry name" value="F-box_dom"/>
</dbReference>
<feature type="domain" description="F-box" evidence="1">
    <location>
        <begin position="1"/>
        <end position="43"/>
    </location>
</feature>
<accession>A0ABR2X1K5</accession>
<sequence length="401" mass="46214">MTVFPRILLERIFAYVEQGQLLTCSLVCKEWEEIVLPLLWKKPRFGGRFFTRIQSFQKFLQCLVTCRPEVADYVRIIDLDRLEESMYDDIPEDWLNTITTKCSKMEELHVADSNILTFTSLKRVKFQCISIRYIDLTNSKNIGANGFMLLGRIFPNLRQISVSGSAGLNEGTLSQMVYLCDDLQKLEIAHCPSLTDNCIHAVAKFGKGNIFELDLTGNCNLSDKAVQSISMYCCRLKSLTIRECNLITPNGLGYITQGLNRDLERLDVAFCRACPLNDDILNLLSSKLLKLHTFTCSFPQINLNKREIGSIVKTFQQFTKLTHLTIHAIPENVSIEFIKGLVKNCEQLKVLTLYRQTYTSDYIFGFYSKFEKSELIHEENIRKILQDNPKIKIRLECEQMY</sequence>
<organism evidence="2 3">
    <name type="scientific">Basidiobolus ranarum</name>
    <dbReference type="NCBI Taxonomy" id="34480"/>
    <lineage>
        <taxon>Eukaryota</taxon>
        <taxon>Fungi</taxon>
        <taxon>Fungi incertae sedis</taxon>
        <taxon>Zoopagomycota</taxon>
        <taxon>Entomophthoromycotina</taxon>
        <taxon>Basidiobolomycetes</taxon>
        <taxon>Basidiobolales</taxon>
        <taxon>Basidiobolaceae</taxon>
        <taxon>Basidiobolus</taxon>
    </lineage>
</organism>
<dbReference type="InterPro" id="IPR036047">
    <property type="entry name" value="F-box-like_dom_sf"/>
</dbReference>
<gene>
    <name evidence="2" type="ORF">K7432_002415</name>
</gene>
<dbReference type="Gene3D" id="3.80.10.10">
    <property type="entry name" value="Ribonuclease Inhibitor"/>
    <property type="match status" value="2"/>
</dbReference>
<dbReference type="InterPro" id="IPR057207">
    <property type="entry name" value="FBXL15_LRR"/>
</dbReference>
<dbReference type="Gene3D" id="1.20.1280.50">
    <property type="match status" value="1"/>
</dbReference>
<reference evidence="2 3" key="1">
    <citation type="submission" date="2023-04" db="EMBL/GenBank/DDBJ databases">
        <title>Genome of Basidiobolus ranarum AG-B5.</title>
        <authorList>
            <person name="Stajich J.E."/>
            <person name="Carter-House D."/>
            <person name="Gryganskyi A."/>
        </authorList>
    </citation>
    <scope>NUCLEOTIDE SEQUENCE [LARGE SCALE GENOMIC DNA]</scope>
    <source>
        <strain evidence="2 3">AG-B5</strain>
    </source>
</reference>
<dbReference type="PROSITE" id="PS50181">
    <property type="entry name" value="FBOX"/>
    <property type="match status" value="1"/>
</dbReference>
<dbReference type="InterPro" id="IPR032675">
    <property type="entry name" value="LRR_dom_sf"/>
</dbReference>
<dbReference type="Pfam" id="PF12937">
    <property type="entry name" value="F-box-like"/>
    <property type="match status" value="1"/>
</dbReference>
<dbReference type="Pfam" id="PF25372">
    <property type="entry name" value="DUF7885"/>
    <property type="match status" value="1"/>
</dbReference>
<protein>
    <recommendedName>
        <fullName evidence="1">F-box domain-containing protein</fullName>
    </recommendedName>
</protein>
<dbReference type="EMBL" id="JASJQH010000064">
    <property type="protein sequence ID" value="KAK9767648.1"/>
    <property type="molecule type" value="Genomic_DNA"/>
</dbReference>
<evidence type="ECO:0000313" key="2">
    <source>
        <dbReference type="EMBL" id="KAK9767648.1"/>
    </source>
</evidence>
<proteinExistence type="predicted"/>
<evidence type="ECO:0000313" key="3">
    <source>
        <dbReference type="Proteomes" id="UP001479436"/>
    </source>
</evidence>
<dbReference type="SUPFAM" id="SSF81383">
    <property type="entry name" value="F-box domain"/>
    <property type="match status" value="1"/>
</dbReference>
<dbReference type="Proteomes" id="UP001479436">
    <property type="component" value="Unassembled WGS sequence"/>
</dbReference>
<comment type="caution">
    <text evidence="2">The sequence shown here is derived from an EMBL/GenBank/DDBJ whole genome shotgun (WGS) entry which is preliminary data.</text>
</comment>